<dbReference type="EMBL" id="SOYS01000001">
    <property type="protein sequence ID" value="NIY46527.1"/>
    <property type="molecule type" value="Genomic_DNA"/>
</dbReference>
<accession>A0ABX0VHF3</accession>
<feature type="transmembrane region" description="Helical" evidence="1">
    <location>
        <begin position="122"/>
        <end position="148"/>
    </location>
</feature>
<protein>
    <submittedName>
        <fullName evidence="3">Cytochrome c biogenesis protein DipZ</fullName>
    </submittedName>
</protein>
<evidence type="ECO:0000313" key="4">
    <source>
        <dbReference type="Proteomes" id="UP000697927"/>
    </source>
</evidence>
<reference evidence="3 4" key="1">
    <citation type="journal article" date="2020" name="Microorganisms">
        <title>Polyphasic Characterisation of Cedecea colo sp. nov., a New Enteric Bacterium Isolated from the Koala Hindgut.</title>
        <authorList>
            <person name="Boath J.M."/>
            <person name="Dakhal S."/>
            <person name="Van T.T.H."/>
            <person name="Moore R.J."/>
            <person name="Dekiwadia C."/>
            <person name="Macreadie I.G."/>
        </authorList>
    </citation>
    <scope>NUCLEOTIDE SEQUENCE [LARGE SCALE GENOMIC DNA]</scope>
    <source>
        <strain evidence="3 4">ZA</strain>
    </source>
</reference>
<comment type="caution">
    <text evidence="3">The sequence shown here is derived from an EMBL/GenBank/DDBJ whole genome shotgun (WGS) entry which is preliminary data.</text>
</comment>
<dbReference type="Gene3D" id="3.40.30.10">
    <property type="entry name" value="Glutaredoxin"/>
    <property type="match status" value="1"/>
</dbReference>
<sequence length="580" mass="61374">MLVIILAYLGGLLTIASPCILPVLPFVFARSDQPFARTGLPLLTGMALTFTLFATLAAVGGGWVVAANQYGRYAALALMALFGITLLFPQVAERVMRPLVSAGNALSNRIAAGRPAGAGSSFLLGIATGLLWAPCAGPILGLVLTGAALQGASTGSTLLLLAYAAGAVTSLALALLIGGKVFTAMKRSLGVGEWIRRALGAAMLLGVAAIALGLDTGVLARLSTVSTGGIEQSLLHKLAPHKAPDAQAPAAASASDSAVNLSDRGRMPPLTGAVQWLNSPPLSAQALRGKVVLVDFWTYSCINCLRALPYVKAWAEKYHDRGLVVIGVHAPEFAFERDVGNVAKAAKKLGITYPIAIDNEYKIWRAFDNQYWPAHYFIDARGDIRYQHFGEGEYDQSERVIQQLLREAGAKDVSGNLSAVSASGVEQAASGMDDISPETYLGYGRAENFASGKVTGDRPADYSRPVALPLNAWGLEGRWTIGMENVTLNHAGGKILYQFHARDLHLVLGPTNGKPVHFKVLLDGKAPGKMHGTDSDAAGNGTVSEQRLYQLIRQFDGRGEHTFSIEFAEAGVKAYAFTFG</sequence>
<feature type="transmembrane region" description="Helical" evidence="1">
    <location>
        <begin position="70"/>
        <end position="88"/>
    </location>
</feature>
<dbReference type="InterPro" id="IPR041017">
    <property type="entry name" value="Thioredoxin_10"/>
</dbReference>
<dbReference type="InterPro" id="IPR013766">
    <property type="entry name" value="Thioredoxin_domain"/>
</dbReference>
<dbReference type="PANTHER" id="PTHR42852:SF13">
    <property type="entry name" value="PROTEIN DIPZ"/>
    <property type="match status" value="1"/>
</dbReference>
<dbReference type="PANTHER" id="PTHR42852">
    <property type="entry name" value="THIOL:DISULFIDE INTERCHANGE PROTEIN DSBE"/>
    <property type="match status" value="1"/>
</dbReference>
<dbReference type="SUPFAM" id="SSF52833">
    <property type="entry name" value="Thioredoxin-like"/>
    <property type="match status" value="1"/>
</dbReference>
<feature type="transmembrane region" description="Helical" evidence="1">
    <location>
        <begin position="6"/>
        <end position="28"/>
    </location>
</feature>
<dbReference type="InterPro" id="IPR036249">
    <property type="entry name" value="Thioredoxin-like_sf"/>
</dbReference>
<keyword evidence="1" id="KW-1133">Transmembrane helix</keyword>
<dbReference type="Pfam" id="PF08534">
    <property type="entry name" value="Redoxin"/>
    <property type="match status" value="1"/>
</dbReference>
<name>A0ABX0VHF3_9ENTR</name>
<evidence type="ECO:0000259" key="2">
    <source>
        <dbReference type="PROSITE" id="PS51352"/>
    </source>
</evidence>
<dbReference type="PROSITE" id="PS51352">
    <property type="entry name" value="THIOREDOXIN_2"/>
    <property type="match status" value="1"/>
</dbReference>
<evidence type="ECO:0000313" key="3">
    <source>
        <dbReference type="EMBL" id="NIY46527.1"/>
    </source>
</evidence>
<feature type="domain" description="Thioredoxin" evidence="2">
    <location>
        <begin position="237"/>
        <end position="406"/>
    </location>
</feature>
<keyword evidence="4" id="KW-1185">Reference proteome</keyword>
<organism evidence="3 4">
    <name type="scientific">Cedecea colo</name>
    <dbReference type="NCBI Taxonomy" id="2552946"/>
    <lineage>
        <taxon>Bacteria</taxon>
        <taxon>Pseudomonadati</taxon>
        <taxon>Pseudomonadota</taxon>
        <taxon>Gammaproteobacteria</taxon>
        <taxon>Enterobacterales</taxon>
        <taxon>Enterobacteriaceae</taxon>
        <taxon>Cedecea</taxon>
    </lineage>
</organism>
<gene>
    <name evidence="3" type="ORF">E2L00_03060</name>
</gene>
<proteinExistence type="predicted"/>
<feature type="transmembrane region" description="Helical" evidence="1">
    <location>
        <begin position="40"/>
        <end position="64"/>
    </location>
</feature>
<dbReference type="InterPro" id="IPR050553">
    <property type="entry name" value="Thioredoxin_ResA/DsbE_sf"/>
</dbReference>
<dbReference type="Proteomes" id="UP000697927">
    <property type="component" value="Unassembled WGS sequence"/>
</dbReference>
<dbReference type="CDD" id="cd03012">
    <property type="entry name" value="TlpA_like_DipZ_like"/>
    <property type="match status" value="1"/>
</dbReference>
<evidence type="ECO:0000256" key="1">
    <source>
        <dbReference type="SAM" id="Phobius"/>
    </source>
</evidence>
<keyword evidence="1" id="KW-0812">Transmembrane</keyword>
<dbReference type="Gene3D" id="2.60.120.260">
    <property type="entry name" value="Galactose-binding domain-like"/>
    <property type="match status" value="1"/>
</dbReference>
<feature type="transmembrane region" description="Helical" evidence="1">
    <location>
        <begin position="160"/>
        <end position="182"/>
    </location>
</feature>
<dbReference type="InterPro" id="IPR013740">
    <property type="entry name" value="Redoxin"/>
</dbReference>
<keyword evidence="1" id="KW-0472">Membrane</keyword>
<dbReference type="Pfam" id="PF17991">
    <property type="entry name" value="Thioredoxin_10"/>
    <property type="match status" value="1"/>
</dbReference>
<dbReference type="RefSeq" id="WP_167606789.1">
    <property type="nucleotide sequence ID" value="NZ_SOYS01000001.1"/>
</dbReference>